<evidence type="ECO:0008006" key="3">
    <source>
        <dbReference type="Google" id="ProtNLM"/>
    </source>
</evidence>
<organism evidence="1 2">
    <name type="scientific">Paenibacillus baekrokdamisoli</name>
    <dbReference type="NCBI Taxonomy" id="1712516"/>
    <lineage>
        <taxon>Bacteria</taxon>
        <taxon>Bacillati</taxon>
        <taxon>Bacillota</taxon>
        <taxon>Bacilli</taxon>
        <taxon>Bacillales</taxon>
        <taxon>Paenibacillaceae</taxon>
        <taxon>Paenibacillus</taxon>
    </lineage>
</organism>
<evidence type="ECO:0000313" key="1">
    <source>
        <dbReference type="EMBL" id="BBH22668.1"/>
    </source>
</evidence>
<dbReference type="OrthoDB" id="1707123at2"/>
<dbReference type="EMBL" id="AP019308">
    <property type="protein sequence ID" value="BBH22668.1"/>
    <property type="molecule type" value="Genomic_DNA"/>
</dbReference>
<dbReference type="AlphaFoldDB" id="A0A3G9JF67"/>
<reference evidence="1 2" key="1">
    <citation type="submission" date="2018-11" db="EMBL/GenBank/DDBJ databases">
        <title>Complete genome sequence of Paenibacillus baekrokdamisoli strain KCTC 33723.</title>
        <authorList>
            <person name="Kang S.W."/>
            <person name="Lee K.C."/>
            <person name="Kim K.K."/>
            <person name="Kim J.S."/>
            <person name="Kim D.S."/>
            <person name="Ko S.H."/>
            <person name="Yang S.H."/>
            <person name="Lee J.S."/>
        </authorList>
    </citation>
    <scope>NUCLEOTIDE SEQUENCE [LARGE SCALE GENOMIC DNA]</scope>
    <source>
        <strain evidence="1 2">KCTC 33723</strain>
    </source>
</reference>
<dbReference type="Proteomes" id="UP000275368">
    <property type="component" value="Chromosome"/>
</dbReference>
<name>A0A3G9JF67_9BACL</name>
<dbReference type="KEGG" id="pbk:Back11_40130"/>
<gene>
    <name evidence="1" type="ORF">Back11_40130</name>
</gene>
<sequence length="220" mass="24465">MKRWRVGTLSMGLSLILIGVTILLSSWNHASAVDILLNWWPAVFILLGLEIIFFLAIKSKEQPIIHYDIFSILFVGVLCCLCIGFAAATASGLTHEIQYAIGSEDRTYDVPTIDQPVPASVTRIVVQTSGSIPKIDKITERKMHLFGTYRIRQYQDEKGALLQAADITTIHTIDHTMYISIKALPQRIGLNDSYPSTTLTMAVPKDLPLELRGANNEPIQ</sequence>
<evidence type="ECO:0000313" key="2">
    <source>
        <dbReference type="Proteomes" id="UP000275368"/>
    </source>
</evidence>
<proteinExistence type="predicted"/>
<dbReference type="RefSeq" id="WP_125661141.1">
    <property type="nucleotide sequence ID" value="NZ_AP019308.1"/>
</dbReference>
<accession>A0A3G9JF67</accession>
<protein>
    <recommendedName>
        <fullName evidence="3">DUF5668 domain-containing protein</fullName>
    </recommendedName>
</protein>
<keyword evidence="2" id="KW-1185">Reference proteome</keyword>